<reference evidence="2 3" key="1">
    <citation type="journal article" date="2013" name="Nature">
        <title>Insights into bilaterian evolution from three spiralian genomes.</title>
        <authorList>
            <person name="Simakov O."/>
            <person name="Marletaz F."/>
            <person name="Cho S.J."/>
            <person name="Edsinger-Gonzales E."/>
            <person name="Havlak P."/>
            <person name="Hellsten U."/>
            <person name="Kuo D.H."/>
            <person name="Larsson T."/>
            <person name="Lv J."/>
            <person name="Arendt D."/>
            <person name="Savage R."/>
            <person name="Osoegawa K."/>
            <person name="de Jong P."/>
            <person name="Grimwood J."/>
            <person name="Chapman J.A."/>
            <person name="Shapiro H."/>
            <person name="Aerts A."/>
            <person name="Otillar R.P."/>
            <person name="Terry A.Y."/>
            <person name="Boore J.L."/>
            <person name="Grigoriev I.V."/>
            <person name="Lindberg D.R."/>
            <person name="Seaver E.C."/>
            <person name="Weisblat D.A."/>
            <person name="Putnam N.H."/>
            <person name="Rokhsar D.S."/>
        </authorList>
    </citation>
    <scope>NUCLEOTIDE SEQUENCE [LARGE SCALE GENOMIC DNA]</scope>
</reference>
<dbReference type="Gene3D" id="3.40.50.10140">
    <property type="entry name" value="Toll/interleukin-1 receptor homology (TIR) domain"/>
    <property type="match status" value="1"/>
</dbReference>
<name>V3ZU22_LOTGI</name>
<sequence>MGSTDLETDGVAMWEKECSRIVDNYDAAIVYSEKDVDEAKHIMEKMNNLELGNGRRPFVCLYDNPQFSPSIIKRPCCLVNKCLFLFCLLTKNFREDKQLDLVLDEALGITLLATCGNCGIPATSVQRNMHSVRPLHTRSQATRDYTIPSGLTTITGFDLSKPSCWDDLRYFFNCFKNDKCFLNGCVPTSNVSASDRTASARAASEITASARTVSVRRESATTVSETPASARYAATWPFPSTAPSSALALPKQELSLNSNQIPQISAGCYPSNVTSKEPSLFDGQNLSEKKECCLEADLFNLNSKDELPQIMIDSAYHSNKACASTSYNQSFSISERGNQVNGTSNSDDSGKYSSRNTDLMVQEPPMEVVHVPNRRFFSKASEIIENGTLVTYGNSSRSSRSLEDPGALLFPMKKKPSRKPKSKKRVTNLVGCNIVQFSNGAQHIGNSYKGKFSPQKDDDDSDSEWSNEDPMTLSIKNIEGSDKQESAGKNVVPSDSIPDQPNVDQLDRADNFDLFSQDDNATTAIDESRDSLQQSISTESWTDSTILSHTHQGPNGERFDSVIAAAYHDSNEENPPDDLQEALSREEPLSLGSIGCVEAAGGRAPIIVNQDQLGFIGAEEIHLHRFSQPGTSPFSYHSLHSNHLPDRQMSFVDVARLTGLYESVSVQTDELD</sequence>
<gene>
    <name evidence="2" type="ORF">LOTGIDRAFT_168872</name>
</gene>
<feature type="region of interest" description="Disordered" evidence="1">
    <location>
        <begin position="522"/>
        <end position="557"/>
    </location>
</feature>
<feature type="region of interest" description="Disordered" evidence="1">
    <location>
        <begin position="333"/>
        <end position="356"/>
    </location>
</feature>
<dbReference type="Proteomes" id="UP000030746">
    <property type="component" value="Unassembled WGS sequence"/>
</dbReference>
<dbReference type="GeneID" id="20240990"/>
<evidence type="ECO:0000313" key="3">
    <source>
        <dbReference type="Proteomes" id="UP000030746"/>
    </source>
</evidence>
<dbReference type="CTD" id="20240990"/>
<feature type="compositionally biased region" description="Basic residues" evidence="1">
    <location>
        <begin position="412"/>
        <end position="426"/>
    </location>
</feature>
<dbReference type="KEGG" id="lgi:LOTGIDRAFT_168872"/>
<protein>
    <submittedName>
        <fullName evidence="2">Uncharacterized protein</fullName>
    </submittedName>
</protein>
<dbReference type="EMBL" id="KB203534">
    <property type="protein sequence ID" value="ESO84416.1"/>
    <property type="molecule type" value="Genomic_DNA"/>
</dbReference>
<feature type="region of interest" description="Disordered" evidence="1">
    <location>
        <begin position="392"/>
        <end position="426"/>
    </location>
</feature>
<dbReference type="AlphaFoldDB" id="V3ZU22"/>
<feature type="compositionally biased region" description="Polar residues" evidence="1">
    <location>
        <begin position="522"/>
        <end position="553"/>
    </location>
</feature>
<proteinExistence type="predicted"/>
<evidence type="ECO:0000313" key="2">
    <source>
        <dbReference type="EMBL" id="ESO84416.1"/>
    </source>
</evidence>
<dbReference type="RefSeq" id="XP_009065018.1">
    <property type="nucleotide sequence ID" value="XM_009066770.1"/>
</dbReference>
<feature type="region of interest" description="Disordered" evidence="1">
    <location>
        <begin position="443"/>
        <end position="506"/>
    </location>
</feature>
<evidence type="ECO:0000256" key="1">
    <source>
        <dbReference type="SAM" id="MobiDB-lite"/>
    </source>
</evidence>
<accession>V3ZU22</accession>
<feature type="compositionally biased region" description="Acidic residues" evidence="1">
    <location>
        <begin position="457"/>
        <end position="467"/>
    </location>
</feature>
<keyword evidence="3" id="KW-1185">Reference proteome</keyword>
<dbReference type="InterPro" id="IPR035897">
    <property type="entry name" value="Toll_tir_struct_dom_sf"/>
</dbReference>
<dbReference type="HOGENOM" id="CLU_408990_0_0_1"/>
<organism evidence="2 3">
    <name type="scientific">Lottia gigantea</name>
    <name type="common">Giant owl limpet</name>
    <dbReference type="NCBI Taxonomy" id="225164"/>
    <lineage>
        <taxon>Eukaryota</taxon>
        <taxon>Metazoa</taxon>
        <taxon>Spiralia</taxon>
        <taxon>Lophotrochozoa</taxon>
        <taxon>Mollusca</taxon>
        <taxon>Gastropoda</taxon>
        <taxon>Patellogastropoda</taxon>
        <taxon>Lottioidea</taxon>
        <taxon>Lottiidae</taxon>
        <taxon>Lottia</taxon>
    </lineage>
</organism>